<evidence type="ECO:0008006" key="4">
    <source>
        <dbReference type="Google" id="ProtNLM"/>
    </source>
</evidence>
<feature type="compositionally biased region" description="Polar residues" evidence="1">
    <location>
        <begin position="37"/>
        <end position="48"/>
    </location>
</feature>
<protein>
    <recommendedName>
        <fullName evidence="4">Lipoprotein</fullName>
    </recommendedName>
</protein>
<keyword evidence="3" id="KW-1185">Reference proteome</keyword>
<feature type="region of interest" description="Disordered" evidence="1">
    <location>
        <begin position="36"/>
        <end position="60"/>
    </location>
</feature>
<evidence type="ECO:0000313" key="3">
    <source>
        <dbReference type="Proteomes" id="UP000321915"/>
    </source>
</evidence>
<dbReference type="EMBL" id="MN183282">
    <property type="protein sequence ID" value="QED11610.1"/>
    <property type="molecule type" value="Genomic_DNA"/>
</dbReference>
<gene>
    <name evidence="2" type="primary">121</name>
    <name evidence="2" type="ORF">SEA_QUI_121</name>
</gene>
<accession>A0A5B8WFN4</accession>
<reference evidence="2 3" key="1">
    <citation type="submission" date="2019-07" db="EMBL/GenBank/DDBJ databases">
        <authorList>
            <person name="Abdullah A."/>
            <person name="Lima G.C."/>
            <person name="Cuneo C.K."/>
            <person name="Ennest D.C."/>
            <person name="Fritz K.J."/>
            <person name="Johnson B.T."/>
            <person name="Larson S.M."/>
            <person name="Lemunyete M.N."/>
            <person name="Murray M.B."/>
            <person name="Osmond D.E."/>
            <person name="Patras K.A."/>
            <person name="Ransibrahmanakul S."/>
            <person name="Simpson K.A."/>
            <person name="Thull B.S."/>
            <person name="Wetzel S."/>
            <person name="Bonilla J.A."/>
            <person name="Klyczek K."/>
            <person name="Garlena R.A."/>
            <person name="Russell D.A."/>
            <person name="Pope W.H."/>
            <person name="Jacobs-Sera D."/>
            <person name="Hatfull G.F."/>
        </authorList>
    </citation>
    <scope>NUCLEOTIDE SEQUENCE [LARGE SCALE GENOMIC DNA]</scope>
</reference>
<dbReference type="Proteomes" id="UP000321915">
    <property type="component" value="Segment"/>
</dbReference>
<dbReference type="RefSeq" id="YP_010660487.1">
    <property type="nucleotide sequence ID" value="NC_070877.1"/>
</dbReference>
<feature type="compositionally biased region" description="Basic and acidic residues" evidence="1">
    <location>
        <begin position="49"/>
        <end position="60"/>
    </location>
</feature>
<dbReference type="GeneID" id="77936482"/>
<dbReference type="PROSITE" id="PS51257">
    <property type="entry name" value="PROKAR_LIPOPROTEIN"/>
    <property type="match status" value="1"/>
</dbReference>
<evidence type="ECO:0000256" key="1">
    <source>
        <dbReference type="SAM" id="MobiDB-lite"/>
    </source>
</evidence>
<sequence length="157" mass="17359">MKNPGLKIVSITTLIGLSLTLTSCFGPSEVQKRKEAQGSSQIVNSLEKQNLEKKRSKEEDPNKTRYLYLYSFGTPVGYYVTRGKISSNGSQIGPETEVVYSNSTGYTLDSAKDDGTYGAGDPGIFFFLADGTMIETNFDYIQSDQPIPMLNVPRLYK</sequence>
<organism evidence="2 3">
    <name type="scientific">Arthrobacter phage Qui</name>
    <dbReference type="NCBI Taxonomy" id="2603260"/>
    <lineage>
        <taxon>Viruses</taxon>
        <taxon>Duplodnaviria</taxon>
        <taxon>Heunggongvirae</taxon>
        <taxon>Uroviricota</taxon>
        <taxon>Caudoviricetes</taxon>
        <taxon>Quivirus</taxon>
        <taxon>Quivirus qui</taxon>
    </lineage>
</organism>
<name>A0A5B8WFN4_9CAUD</name>
<evidence type="ECO:0000313" key="2">
    <source>
        <dbReference type="EMBL" id="QED11610.1"/>
    </source>
</evidence>
<dbReference type="KEGG" id="vg:77936482"/>
<proteinExistence type="predicted"/>